<accession>A0A2W5UP62</accession>
<name>A0A2W5UP62_9BACT</name>
<dbReference type="EMBL" id="QFQP01000016">
    <property type="protein sequence ID" value="PZR10798.1"/>
    <property type="molecule type" value="Genomic_DNA"/>
</dbReference>
<comment type="caution">
    <text evidence="2">The sequence shown here is derived from an EMBL/GenBank/DDBJ whole genome shotgun (WGS) entry which is preliminary data.</text>
</comment>
<evidence type="ECO:0000259" key="1">
    <source>
        <dbReference type="Pfam" id="PF08818"/>
    </source>
</evidence>
<gene>
    <name evidence="2" type="ORF">DI536_19175</name>
</gene>
<dbReference type="Proteomes" id="UP000249061">
    <property type="component" value="Unassembled WGS sequence"/>
</dbReference>
<evidence type="ECO:0000313" key="2">
    <source>
        <dbReference type="EMBL" id="PZR10798.1"/>
    </source>
</evidence>
<sequence>MTKLLSGGNPQIAKGDGAKPVNAYYAALPGWKKPLGKKVHALIKKTVPKATLAVRWNSPMYGTDDAGFFVSVHAFSKFLRLTFFDGTSLKPMPPGTSKTPKTRYLDLYEDEPLDTAQLTKWLEQASKLPGWKP</sequence>
<proteinExistence type="predicted"/>
<dbReference type="AlphaFoldDB" id="A0A2W5UP62"/>
<dbReference type="Pfam" id="PF08818">
    <property type="entry name" value="DUF1801"/>
    <property type="match status" value="1"/>
</dbReference>
<organism evidence="2 3">
    <name type="scientific">Archangium gephyra</name>
    <dbReference type="NCBI Taxonomy" id="48"/>
    <lineage>
        <taxon>Bacteria</taxon>
        <taxon>Pseudomonadati</taxon>
        <taxon>Myxococcota</taxon>
        <taxon>Myxococcia</taxon>
        <taxon>Myxococcales</taxon>
        <taxon>Cystobacterineae</taxon>
        <taxon>Archangiaceae</taxon>
        <taxon>Archangium</taxon>
    </lineage>
</organism>
<reference evidence="2 3" key="1">
    <citation type="submission" date="2017-08" db="EMBL/GenBank/DDBJ databases">
        <title>Infants hospitalized years apart are colonized by the same room-sourced microbial strains.</title>
        <authorList>
            <person name="Brooks B."/>
            <person name="Olm M.R."/>
            <person name="Firek B.A."/>
            <person name="Baker R."/>
            <person name="Thomas B.C."/>
            <person name="Morowitz M.J."/>
            <person name="Banfield J.F."/>
        </authorList>
    </citation>
    <scope>NUCLEOTIDE SEQUENCE [LARGE SCALE GENOMIC DNA]</scope>
    <source>
        <strain evidence="2">S2_003_000_R2_14</strain>
    </source>
</reference>
<dbReference type="SUPFAM" id="SSF159888">
    <property type="entry name" value="YdhG-like"/>
    <property type="match status" value="1"/>
</dbReference>
<keyword evidence="2" id="KW-0418">Kinase</keyword>
<protein>
    <submittedName>
        <fullName evidence="2">Histidine kinase</fullName>
    </submittedName>
</protein>
<keyword evidence="2" id="KW-0808">Transferase</keyword>
<dbReference type="Gene3D" id="3.90.1150.200">
    <property type="match status" value="1"/>
</dbReference>
<feature type="domain" description="YdhG-like" evidence="1">
    <location>
        <begin position="33"/>
        <end position="125"/>
    </location>
</feature>
<dbReference type="InterPro" id="IPR014922">
    <property type="entry name" value="YdhG-like"/>
</dbReference>
<dbReference type="GO" id="GO:0016301">
    <property type="term" value="F:kinase activity"/>
    <property type="evidence" value="ECO:0007669"/>
    <property type="project" value="UniProtKB-KW"/>
</dbReference>
<evidence type="ECO:0000313" key="3">
    <source>
        <dbReference type="Proteomes" id="UP000249061"/>
    </source>
</evidence>